<dbReference type="Proteomes" id="UP000785679">
    <property type="component" value="Unassembled WGS sequence"/>
</dbReference>
<comment type="caution">
    <text evidence="3">The sequence shown here is derived from an EMBL/GenBank/DDBJ whole genome shotgun (WGS) entry which is preliminary data.</text>
</comment>
<feature type="region of interest" description="Disordered" evidence="1">
    <location>
        <begin position="1"/>
        <end position="79"/>
    </location>
</feature>
<dbReference type="AlphaFoldDB" id="A0A8J8P6B7"/>
<feature type="region of interest" description="Disordered" evidence="1">
    <location>
        <begin position="152"/>
        <end position="184"/>
    </location>
</feature>
<evidence type="ECO:0000313" key="4">
    <source>
        <dbReference type="Proteomes" id="UP000785679"/>
    </source>
</evidence>
<gene>
    <name evidence="3" type="ORF">FGO68_gene16708</name>
</gene>
<feature type="region of interest" description="Disordered" evidence="1">
    <location>
        <begin position="754"/>
        <end position="781"/>
    </location>
</feature>
<sequence>MAESSSLDMRSELSRKHYSHNPFTRDKGCLSNKGNFMNQLNDNEEGPSINKSILRKQSTFHQRNSQGQVVKEGSFHPRKSSCDSRFIEAVVIGGQISSFGGGKTHQTMDGGMEGDIKLLEVDDKKFFLQRQSAPPVQNNQIILGEVRNEKGVEGLDQTSKDSISKHKSIGIEDVDDSSSSSSSEQNYILNCESFSRISMKPPGEQLGNTVNSACTDKKRAKQSDDSHSLSSSSDEPAVLHKSLPMPMSMSGKHQARKVRQKKRNNKRASATPEKNMDVMSNSASVSAGVCEADPEEQNRIFSAPGQLGELNTPPPDQETQEKELNALIHMEEVFFRKQPSINPLQSQGNACYQSQNIELLRIETADFPMKLVTHALIEENKDSINSALLDDISHPDYIKFLQNRGGAQGTPRFPTDEEIEAEERRLLLSFAFKDADEIEKYRKEMNHMISQEFIVERPPESKFKDLKHQLRRFEPSNKKTLVFCGIDGLFMFSTQAQIVKTCDRQVKIRKDGIKRRYKIFFRPHLYTFLKTLSQYFELVLYLSEEERVVSQWVSVLNSFADDSRLRTQVSQNYDKQQLPAGVLGSAIVAGANAAIGIGPGGSRDISMSLNGPIDNKQNGGGAKNAIKRKQTLTEKFFDIILTREHCIVDKQVKVAIRNKELLLDGRNLKNLVFIGTDMKDAMLVKENAIILRPYHGNKYENTLAKLKIYLLKYVLNCNDIREVIRRDFLCHLKAPILQQQIEVAVARRVTVKFKESAQQSVGQKEKTGGTRKERKQNNTGQ</sequence>
<evidence type="ECO:0000259" key="2">
    <source>
        <dbReference type="PROSITE" id="PS50969"/>
    </source>
</evidence>
<feature type="compositionally biased region" description="Polar residues" evidence="1">
    <location>
        <begin position="32"/>
        <end position="41"/>
    </location>
</feature>
<feature type="compositionally biased region" description="Basic residues" evidence="1">
    <location>
        <begin position="253"/>
        <end position="266"/>
    </location>
</feature>
<feature type="compositionally biased region" description="Polar residues" evidence="1">
    <location>
        <begin position="49"/>
        <end position="68"/>
    </location>
</feature>
<reference evidence="3" key="1">
    <citation type="submission" date="2019-06" db="EMBL/GenBank/DDBJ databases">
        <authorList>
            <person name="Zheng W."/>
        </authorList>
    </citation>
    <scope>NUCLEOTIDE SEQUENCE</scope>
    <source>
        <strain evidence="3">QDHG01</strain>
    </source>
</reference>
<dbReference type="InterPro" id="IPR036412">
    <property type="entry name" value="HAD-like_sf"/>
</dbReference>
<name>A0A8J8P6B7_HALGN</name>
<feature type="compositionally biased region" description="Basic and acidic residues" evidence="1">
    <location>
        <begin position="152"/>
        <end position="164"/>
    </location>
</feature>
<protein>
    <recommendedName>
        <fullName evidence="2">FCP1 homology domain-containing protein</fullName>
    </recommendedName>
</protein>
<feature type="compositionally biased region" description="Basic and acidic residues" evidence="1">
    <location>
        <begin position="216"/>
        <end position="227"/>
    </location>
</feature>
<dbReference type="EMBL" id="RRYP01000182">
    <property type="protein sequence ID" value="TNV87867.1"/>
    <property type="molecule type" value="Genomic_DNA"/>
</dbReference>
<dbReference type="SMART" id="SM00577">
    <property type="entry name" value="CPDc"/>
    <property type="match status" value="1"/>
</dbReference>
<dbReference type="Pfam" id="PF03031">
    <property type="entry name" value="NIF"/>
    <property type="match status" value="2"/>
</dbReference>
<keyword evidence="4" id="KW-1185">Reference proteome</keyword>
<dbReference type="SUPFAM" id="SSF56784">
    <property type="entry name" value="HAD-like"/>
    <property type="match status" value="2"/>
</dbReference>
<feature type="domain" description="FCP1 homology" evidence="2">
    <location>
        <begin position="475"/>
        <end position="713"/>
    </location>
</feature>
<accession>A0A8J8P6B7</accession>
<feature type="region of interest" description="Disordered" evidence="1">
    <location>
        <begin position="216"/>
        <end position="280"/>
    </location>
</feature>
<evidence type="ECO:0000313" key="3">
    <source>
        <dbReference type="EMBL" id="TNV87867.1"/>
    </source>
</evidence>
<proteinExistence type="predicted"/>
<dbReference type="OrthoDB" id="10561097at2759"/>
<organism evidence="3 4">
    <name type="scientific">Halteria grandinella</name>
    <dbReference type="NCBI Taxonomy" id="5974"/>
    <lineage>
        <taxon>Eukaryota</taxon>
        <taxon>Sar</taxon>
        <taxon>Alveolata</taxon>
        <taxon>Ciliophora</taxon>
        <taxon>Intramacronucleata</taxon>
        <taxon>Spirotrichea</taxon>
        <taxon>Stichotrichia</taxon>
        <taxon>Sporadotrichida</taxon>
        <taxon>Halteriidae</taxon>
        <taxon>Halteria</taxon>
    </lineage>
</organism>
<dbReference type="PROSITE" id="PS50969">
    <property type="entry name" value="FCP1"/>
    <property type="match status" value="1"/>
</dbReference>
<evidence type="ECO:0000256" key="1">
    <source>
        <dbReference type="SAM" id="MobiDB-lite"/>
    </source>
</evidence>
<dbReference type="InterPro" id="IPR050365">
    <property type="entry name" value="TIM50"/>
</dbReference>
<dbReference type="PANTHER" id="PTHR12210">
    <property type="entry name" value="DULLARD PROTEIN PHOSPHATASE"/>
    <property type="match status" value="1"/>
</dbReference>
<dbReference type="Gene3D" id="3.40.50.1000">
    <property type="entry name" value="HAD superfamily/HAD-like"/>
    <property type="match status" value="1"/>
</dbReference>
<dbReference type="InterPro" id="IPR023214">
    <property type="entry name" value="HAD_sf"/>
</dbReference>
<dbReference type="InterPro" id="IPR004274">
    <property type="entry name" value="FCP1_dom"/>
</dbReference>